<name>A0A9W4E7T6_9ACTN</name>
<comment type="caution">
    <text evidence="1">The sequence shown here is derived from an EMBL/GenBank/DDBJ whole genome shotgun (WGS) entry which is preliminary data.</text>
</comment>
<organism evidence="1 2">
    <name type="scientific">Actinacidiphila cocklensis</name>
    <dbReference type="NCBI Taxonomy" id="887465"/>
    <lineage>
        <taxon>Bacteria</taxon>
        <taxon>Bacillati</taxon>
        <taxon>Actinomycetota</taxon>
        <taxon>Actinomycetes</taxon>
        <taxon>Kitasatosporales</taxon>
        <taxon>Streptomycetaceae</taxon>
        <taxon>Actinacidiphila</taxon>
    </lineage>
</organism>
<evidence type="ECO:0008006" key="3">
    <source>
        <dbReference type="Google" id="ProtNLM"/>
    </source>
</evidence>
<dbReference type="EMBL" id="CAJSLV010000059">
    <property type="protein sequence ID" value="CAG6395022.1"/>
    <property type="molecule type" value="Genomic_DNA"/>
</dbReference>
<proteinExistence type="predicted"/>
<accession>A0A9W4E7T6</accession>
<protein>
    <recommendedName>
        <fullName evidence="3">MarR family transcriptional regulator</fullName>
    </recommendedName>
</protein>
<dbReference type="AlphaFoldDB" id="A0A9W4E7T6"/>
<dbReference type="Proteomes" id="UP001152519">
    <property type="component" value="Unassembled WGS sequence"/>
</dbReference>
<reference evidence="1" key="1">
    <citation type="submission" date="2021-05" db="EMBL/GenBank/DDBJ databases">
        <authorList>
            <person name="Arsene-Ploetze F."/>
        </authorList>
    </citation>
    <scope>NUCLEOTIDE SEQUENCE</scope>
    <source>
        <strain evidence="1">DSM 42138</strain>
    </source>
</reference>
<gene>
    <name evidence="1" type="ORF">SCOCK_30255</name>
</gene>
<keyword evidence="2" id="KW-1185">Reference proteome</keyword>
<evidence type="ECO:0000313" key="1">
    <source>
        <dbReference type="EMBL" id="CAG6395022.1"/>
    </source>
</evidence>
<sequence>MARFRRHQREAFDYITAGWDERDRLEFARLMLKYVSSLDQLKDRGLAADTKGS</sequence>
<evidence type="ECO:0000313" key="2">
    <source>
        <dbReference type="Proteomes" id="UP001152519"/>
    </source>
</evidence>